<accession>A0AAJ4ZVI8</accession>
<feature type="signal peptide" evidence="1">
    <location>
        <begin position="1"/>
        <end position="26"/>
    </location>
</feature>
<organism evidence="2 3">
    <name type="scientific">Lysinibacillus sphaericus</name>
    <name type="common">Bacillus sphaericus</name>
    <dbReference type="NCBI Taxonomy" id="1421"/>
    <lineage>
        <taxon>Bacteria</taxon>
        <taxon>Bacillati</taxon>
        <taxon>Bacillota</taxon>
        <taxon>Bacilli</taxon>
        <taxon>Bacillales</taxon>
        <taxon>Bacillaceae</taxon>
        <taxon>Lysinibacillus</taxon>
    </lineage>
</organism>
<dbReference type="AlphaFoldDB" id="A0AAJ4ZVI8"/>
<sequence length="182" mass="21084">MLFSSSSIRFSKFLILASADAAKANAAAANARAPKTKVFIGNLLINDKYAILLFTSMLGNWYSKSSFAFKPQKERLKYDDGIDTDFYNLESYLSSLLDCYQHIEKDFPYMYEYIVVYLILIEKDKGISYEEWFPEINSDIFKKLREKILIPNSNLAHGGHPIKFLFREVGIEPFFSTDFFEE</sequence>
<dbReference type="GeneID" id="48276789"/>
<comment type="caution">
    <text evidence="2">The sequence shown here is derived from an EMBL/GenBank/DDBJ whole genome shotgun (WGS) entry which is preliminary data.</text>
</comment>
<feature type="chain" id="PRO_5042541778" evidence="1">
    <location>
        <begin position="27"/>
        <end position="182"/>
    </location>
</feature>
<reference evidence="2 3" key="1">
    <citation type="submission" date="2018-06" db="EMBL/GenBank/DDBJ databases">
        <authorList>
            <consortium name="Pathogen Informatics"/>
            <person name="Doyle S."/>
        </authorList>
    </citation>
    <scope>NUCLEOTIDE SEQUENCE [LARGE SCALE GENOMIC DNA]</scope>
    <source>
        <strain evidence="2 3">NCTC10338</strain>
    </source>
</reference>
<dbReference type="RefSeq" id="WP_024364134.1">
    <property type="nucleotide sequence ID" value="NZ_BJNS01000043.1"/>
</dbReference>
<protein>
    <submittedName>
        <fullName evidence="2">Uncharacterized protein</fullName>
    </submittedName>
</protein>
<evidence type="ECO:0000313" key="2">
    <source>
        <dbReference type="EMBL" id="SUV17363.1"/>
    </source>
</evidence>
<dbReference type="EMBL" id="UFSZ01000001">
    <property type="protein sequence ID" value="SUV17363.1"/>
    <property type="molecule type" value="Genomic_DNA"/>
</dbReference>
<evidence type="ECO:0000313" key="3">
    <source>
        <dbReference type="Proteomes" id="UP000255295"/>
    </source>
</evidence>
<proteinExistence type="predicted"/>
<keyword evidence="1" id="KW-0732">Signal</keyword>
<dbReference type="Proteomes" id="UP000255295">
    <property type="component" value="Unassembled WGS sequence"/>
</dbReference>
<name>A0AAJ4ZVI8_LYSSH</name>
<evidence type="ECO:0000256" key="1">
    <source>
        <dbReference type="SAM" id="SignalP"/>
    </source>
</evidence>
<gene>
    <name evidence="2" type="ORF">NCTC10338_02462</name>
</gene>